<dbReference type="EMBL" id="CAVNYO010000035">
    <property type="protein sequence ID" value="CAK5263132.1"/>
    <property type="molecule type" value="Genomic_DNA"/>
</dbReference>
<reference evidence="2" key="1">
    <citation type="submission" date="2023-11" db="EMBL/GenBank/DDBJ databases">
        <authorList>
            <person name="De Vega J J."/>
            <person name="De Vega J J."/>
        </authorList>
    </citation>
    <scope>NUCLEOTIDE SEQUENCE</scope>
</reference>
<proteinExistence type="predicted"/>
<dbReference type="Proteomes" id="UP001295794">
    <property type="component" value="Unassembled WGS sequence"/>
</dbReference>
<dbReference type="AlphaFoldDB" id="A0AAD2GVU5"/>
<protein>
    <submittedName>
        <fullName evidence="2">Uncharacterized protein</fullName>
    </submittedName>
</protein>
<feature type="region of interest" description="Disordered" evidence="1">
    <location>
        <begin position="1"/>
        <end position="27"/>
    </location>
</feature>
<keyword evidence="3" id="KW-1185">Reference proteome</keyword>
<evidence type="ECO:0000256" key="1">
    <source>
        <dbReference type="SAM" id="MobiDB-lite"/>
    </source>
</evidence>
<evidence type="ECO:0000313" key="3">
    <source>
        <dbReference type="Proteomes" id="UP001295794"/>
    </source>
</evidence>
<name>A0AAD2GVU5_9AGAR</name>
<gene>
    <name evidence="2" type="ORF">MYCIT1_LOCUS2396</name>
</gene>
<accession>A0AAD2GVU5</accession>
<organism evidence="2 3">
    <name type="scientific">Mycena citricolor</name>
    <dbReference type="NCBI Taxonomy" id="2018698"/>
    <lineage>
        <taxon>Eukaryota</taxon>
        <taxon>Fungi</taxon>
        <taxon>Dikarya</taxon>
        <taxon>Basidiomycota</taxon>
        <taxon>Agaricomycotina</taxon>
        <taxon>Agaricomycetes</taxon>
        <taxon>Agaricomycetidae</taxon>
        <taxon>Agaricales</taxon>
        <taxon>Marasmiineae</taxon>
        <taxon>Mycenaceae</taxon>
        <taxon>Mycena</taxon>
    </lineage>
</organism>
<sequence length="56" mass="6296">MLAGNGTAALFSGGDKRESQRNLQVENHTTHDFLASWRKPYYPMTSIQLSRLSSPE</sequence>
<comment type="caution">
    <text evidence="2">The sequence shown here is derived from an EMBL/GenBank/DDBJ whole genome shotgun (WGS) entry which is preliminary data.</text>
</comment>
<evidence type="ECO:0000313" key="2">
    <source>
        <dbReference type="EMBL" id="CAK5263132.1"/>
    </source>
</evidence>